<dbReference type="RefSeq" id="WP_039210558.1">
    <property type="nucleotide sequence ID" value="NZ_JBCLTJ010000002.1"/>
</dbReference>
<reference evidence="9 10" key="1">
    <citation type="submission" date="2014-11" db="EMBL/GenBank/DDBJ databases">
        <title>Draft Genome Sequence of Brevibacterium linens AE038-8.</title>
        <authorList>
            <person name="Maizel D."/>
            <person name="Utturkar S.M."/>
            <person name="Brown S.D."/>
            <person name="Ferrero M."/>
            <person name="Rosen B.P."/>
        </authorList>
    </citation>
    <scope>NUCLEOTIDE SEQUENCE [LARGE SCALE GENOMIC DNA]</scope>
    <source>
        <strain evidence="9 10">AE038-8</strain>
    </source>
</reference>
<evidence type="ECO:0000256" key="4">
    <source>
        <dbReference type="ARBA" id="ARBA00022692"/>
    </source>
</evidence>
<dbReference type="Proteomes" id="UP000031488">
    <property type="component" value="Unassembled WGS sequence"/>
</dbReference>
<proteinExistence type="inferred from homology"/>
<feature type="domain" description="ABC transmembrane type-1" evidence="8">
    <location>
        <begin position="101"/>
        <end position="503"/>
    </location>
</feature>
<keyword evidence="2 7" id="KW-0813">Transport</keyword>
<dbReference type="InterPro" id="IPR000515">
    <property type="entry name" value="MetI-like"/>
</dbReference>
<organism evidence="9 10">
    <name type="scientific">Brevibacterium linens</name>
    <dbReference type="NCBI Taxonomy" id="1703"/>
    <lineage>
        <taxon>Bacteria</taxon>
        <taxon>Bacillati</taxon>
        <taxon>Actinomycetota</taxon>
        <taxon>Actinomycetes</taxon>
        <taxon>Micrococcales</taxon>
        <taxon>Brevibacteriaceae</taxon>
        <taxon>Brevibacterium</taxon>
    </lineage>
</organism>
<dbReference type="InterPro" id="IPR035906">
    <property type="entry name" value="MetI-like_sf"/>
</dbReference>
<sequence>MIRFILRRLLSTALVLLVVTFVLYLLLNVALDFFWDLRASTSPNIEALYESRRRLLDLDTPAIVRYFKWLAGVGGCAIGQCDFGIAWKSGQEVTDQLQGAIINTIKLITASTIVAIILGIAVGMISAIRQYSGFDYFITFVSFLLYSLPVFWVAVLLKQYGAIDINNFINDPTLESWWPIIIGCIAMGLFWMGALGGSAKRRVITFVAAAVITFATIYYILASGWMQHPTIGLLGVVVIGAGAAIVMTYLSTGLKNRRVLYASLTTVVIGALLYWPLMNLFYYVDMNWLWMFGLFIVAIAIAIGVGLAFRGPDPWDTARTTSFTAIIVAVLIFADRVLQGWQEYSDDPAINNRPIATIGASAPNIDGDFWITNLDSFTHLLLPSIALVLISFASYTRYTRGSMLEVMGQDYIRTARAKGLNERTVIMRHAMRNALLPLASVVPVDIITMIGGAVITETIFGWNGMGKLFIDSLRNAELDPVMAYILITGLLAIIANLVADFLYAVLDPRIRVNA</sequence>
<comment type="subcellular location">
    <subcellularLocation>
        <location evidence="1 7">Cell membrane</location>
        <topology evidence="1 7">Multi-pass membrane protein</topology>
    </subcellularLocation>
</comment>
<evidence type="ECO:0000256" key="2">
    <source>
        <dbReference type="ARBA" id="ARBA00022448"/>
    </source>
</evidence>
<dbReference type="PANTHER" id="PTHR43163">
    <property type="entry name" value="DIPEPTIDE TRANSPORT SYSTEM PERMEASE PROTEIN DPPB-RELATED"/>
    <property type="match status" value="1"/>
</dbReference>
<feature type="transmembrane region" description="Helical" evidence="7">
    <location>
        <begin position="231"/>
        <end position="252"/>
    </location>
</feature>
<feature type="transmembrane region" description="Helical" evidence="7">
    <location>
        <begin position="12"/>
        <end position="35"/>
    </location>
</feature>
<accession>A0A0B8ZZ84</accession>
<dbReference type="CDD" id="cd06261">
    <property type="entry name" value="TM_PBP2"/>
    <property type="match status" value="1"/>
</dbReference>
<feature type="transmembrane region" description="Helical" evidence="7">
    <location>
        <begin position="435"/>
        <end position="462"/>
    </location>
</feature>
<evidence type="ECO:0000313" key="9">
    <source>
        <dbReference type="EMBL" id="KHS51795.1"/>
    </source>
</evidence>
<feature type="transmembrane region" description="Helical" evidence="7">
    <location>
        <begin position="289"/>
        <end position="309"/>
    </location>
</feature>
<evidence type="ECO:0000256" key="5">
    <source>
        <dbReference type="ARBA" id="ARBA00022989"/>
    </source>
</evidence>
<keyword evidence="6 7" id="KW-0472">Membrane</keyword>
<feature type="transmembrane region" description="Helical" evidence="7">
    <location>
        <begin position="107"/>
        <end position="125"/>
    </location>
</feature>
<dbReference type="GO" id="GO:0055085">
    <property type="term" value="P:transmembrane transport"/>
    <property type="evidence" value="ECO:0007669"/>
    <property type="project" value="InterPro"/>
</dbReference>
<evidence type="ECO:0000313" key="10">
    <source>
        <dbReference type="Proteomes" id="UP000031488"/>
    </source>
</evidence>
<keyword evidence="4 7" id="KW-0812">Transmembrane</keyword>
<dbReference type="PANTHER" id="PTHR43163:SF6">
    <property type="entry name" value="DIPEPTIDE TRANSPORT SYSTEM PERMEASE PROTEIN DPPB-RELATED"/>
    <property type="match status" value="1"/>
</dbReference>
<dbReference type="SUPFAM" id="SSF161098">
    <property type="entry name" value="MetI-like"/>
    <property type="match status" value="1"/>
</dbReference>
<evidence type="ECO:0000256" key="6">
    <source>
        <dbReference type="ARBA" id="ARBA00023136"/>
    </source>
</evidence>
<dbReference type="Pfam" id="PF19300">
    <property type="entry name" value="BPD_transp_1_N"/>
    <property type="match status" value="1"/>
</dbReference>
<evidence type="ECO:0000256" key="1">
    <source>
        <dbReference type="ARBA" id="ARBA00004651"/>
    </source>
</evidence>
<feature type="transmembrane region" description="Helical" evidence="7">
    <location>
        <begin position="482"/>
        <end position="506"/>
    </location>
</feature>
<gene>
    <name evidence="9" type="ORF">AE0388_2345</name>
</gene>
<feature type="transmembrane region" description="Helical" evidence="7">
    <location>
        <begin position="203"/>
        <end position="225"/>
    </location>
</feature>
<protein>
    <submittedName>
        <fullName evidence="9">ABC-type transporter, integral membrane subunit</fullName>
    </submittedName>
</protein>
<dbReference type="PATRIC" id="fig|1703.6.peg.2243"/>
<dbReference type="GO" id="GO:0005886">
    <property type="term" value="C:plasma membrane"/>
    <property type="evidence" value="ECO:0007669"/>
    <property type="project" value="UniProtKB-SubCell"/>
</dbReference>
<feature type="transmembrane region" description="Helical" evidence="7">
    <location>
        <begin position="321"/>
        <end position="338"/>
    </location>
</feature>
<dbReference type="Gene3D" id="1.10.3720.10">
    <property type="entry name" value="MetI-like"/>
    <property type="match status" value="2"/>
</dbReference>
<dbReference type="InterPro" id="IPR045621">
    <property type="entry name" value="BPD_transp_1_N"/>
</dbReference>
<dbReference type="Pfam" id="PF00528">
    <property type="entry name" value="BPD_transp_1"/>
    <property type="match status" value="1"/>
</dbReference>
<feature type="transmembrane region" description="Helical" evidence="7">
    <location>
        <begin position="177"/>
        <end position="196"/>
    </location>
</feature>
<evidence type="ECO:0000256" key="3">
    <source>
        <dbReference type="ARBA" id="ARBA00022475"/>
    </source>
</evidence>
<feature type="transmembrane region" description="Helical" evidence="7">
    <location>
        <begin position="377"/>
        <end position="395"/>
    </location>
</feature>
<keyword evidence="3" id="KW-1003">Cell membrane</keyword>
<evidence type="ECO:0000256" key="7">
    <source>
        <dbReference type="RuleBase" id="RU363032"/>
    </source>
</evidence>
<feature type="transmembrane region" description="Helical" evidence="7">
    <location>
        <begin position="137"/>
        <end position="157"/>
    </location>
</feature>
<keyword evidence="10" id="KW-1185">Reference proteome</keyword>
<comment type="caution">
    <text evidence="9">The sequence shown here is derived from an EMBL/GenBank/DDBJ whole genome shotgun (WGS) entry which is preliminary data.</text>
</comment>
<comment type="similarity">
    <text evidence="7">Belongs to the binding-protein-dependent transport system permease family.</text>
</comment>
<dbReference type="STRING" id="1703.BLSMQ_1662"/>
<evidence type="ECO:0000259" key="8">
    <source>
        <dbReference type="PROSITE" id="PS50928"/>
    </source>
</evidence>
<name>A0A0B8ZZ84_BRELN</name>
<dbReference type="OrthoDB" id="147639at2"/>
<feature type="transmembrane region" description="Helical" evidence="7">
    <location>
        <begin position="259"/>
        <end position="277"/>
    </location>
</feature>
<dbReference type="PROSITE" id="PS50928">
    <property type="entry name" value="ABC_TM1"/>
    <property type="match status" value="1"/>
</dbReference>
<keyword evidence="5 7" id="KW-1133">Transmembrane helix</keyword>
<dbReference type="AlphaFoldDB" id="A0A0B8ZZ84"/>
<dbReference type="EMBL" id="JTJZ01000020">
    <property type="protein sequence ID" value="KHS51795.1"/>
    <property type="molecule type" value="Genomic_DNA"/>
</dbReference>